<dbReference type="EMBL" id="BGZK01001323">
    <property type="protein sequence ID" value="GBP77240.1"/>
    <property type="molecule type" value="Genomic_DNA"/>
</dbReference>
<dbReference type="Proteomes" id="UP000299102">
    <property type="component" value="Unassembled WGS sequence"/>
</dbReference>
<dbReference type="OrthoDB" id="412981at2759"/>
<organism evidence="1 2">
    <name type="scientific">Eumeta variegata</name>
    <name type="common">Bagworm moth</name>
    <name type="synonym">Eumeta japonica</name>
    <dbReference type="NCBI Taxonomy" id="151549"/>
    <lineage>
        <taxon>Eukaryota</taxon>
        <taxon>Metazoa</taxon>
        <taxon>Ecdysozoa</taxon>
        <taxon>Arthropoda</taxon>
        <taxon>Hexapoda</taxon>
        <taxon>Insecta</taxon>
        <taxon>Pterygota</taxon>
        <taxon>Neoptera</taxon>
        <taxon>Endopterygota</taxon>
        <taxon>Lepidoptera</taxon>
        <taxon>Glossata</taxon>
        <taxon>Ditrysia</taxon>
        <taxon>Tineoidea</taxon>
        <taxon>Psychidae</taxon>
        <taxon>Oiketicinae</taxon>
        <taxon>Eumeta</taxon>
    </lineage>
</organism>
<dbReference type="GO" id="GO:0003964">
    <property type="term" value="F:RNA-directed DNA polymerase activity"/>
    <property type="evidence" value="ECO:0007669"/>
    <property type="project" value="UniProtKB-KW"/>
</dbReference>
<proteinExistence type="predicted"/>
<name>A0A4C1YQ20_EUMVA</name>
<dbReference type="STRING" id="151549.A0A4C1YQ20"/>
<dbReference type="AlphaFoldDB" id="A0A4C1YQ20"/>
<dbReference type="PANTHER" id="PTHR19446">
    <property type="entry name" value="REVERSE TRANSCRIPTASES"/>
    <property type="match status" value="1"/>
</dbReference>
<keyword evidence="1" id="KW-0695">RNA-directed DNA polymerase</keyword>
<keyword evidence="1" id="KW-0548">Nucleotidyltransferase</keyword>
<keyword evidence="2" id="KW-1185">Reference proteome</keyword>
<keyword evidence="1" id="KW-0808">Transferase</keyword>
<reference evidence="1 2" key="1">
    <citation type="journal article" date="2019" name="Commun. Biol.">
        <title>The bagworm genome reveals a unique fibroin gene that provides high tensile strength.</title>
        <authorList>
            <person name="Kono N."/>
            <person name="Nakamura H."/>
            <person name="Ohtoshi R."/>
            <person name="Tomita M."/>
            <person name="Numata K."/>
            <person name="Arakawa K."/>
        </authorList>
    </citation>
    <scope>NUCLEOTIDE SEQUENCE [LARGE SCALE GENOMIC DNA]</scope>
</reference>
<protein>
    <submittedName>
        <fullName evidence="1">Probable RNA-directed DNA polymerase from transposon X-element</fullName>
    </submittedName>
</protein>
<evidence type="ECO:0000313" key="2">
    <source>
        <dbReference type="Proteomes" id="UP000299102"/>
    </source>
</evidence>
<evidence type="ECO:0000313" key="1">
    <source>
        <dbReference type="EMBL" id="GBP77240.1"/>
    </source>
</evidence>
<accession>A0A4C1YQ20</accession>
<comment type="caution">
    <text evidence="1">The sequence shown here is derived from an EMBL/GenBank/DDBJ whole genome shotgun (WGS) entry which is preliminary data.</text>
</comment>
<gene>
    <name evidence="1" type="ORF">EVAR_13263_1</name>
</gene>
<sequence>MTLLPVSTSRRGYLLLSIKRRLRLKRSIHKLWIRTRCPKLKKELYDLSKNISEAVGDFRGVTWEATVDHVGERARNLNQLCHQLTKAAAPKCPVTDRSGVRRYDAKARMKVIAEYLIDQFTPNPPATSPKMQEHYTQVKNRVEEFMVTAPSSVSGDLFITPAALHKIVIRLPKKKVPGPDGISTAALRHLPRRAIVAINTVFDGILRTGHFPEKQKRGKIITIPKAGKDPCKPENTRPITLLSHVAKTFEHALLTKMRLFLTPRKE</sequence>